<gene>
    <name evidence="3" type="ORF">Poly30_36970</name>
</gene>
<sequence>MHSLDAFRGFDIAAMLLVNLTWNEQVFHRQLFHVDWNASAQGATFTDLVFPWFLFIAGAAIPLSMDSGRGQSQTGSEKIRTAFRRSVVLYFLGVLLTVAGSYFDRPAQWTDVFRWNVLQLIAWGYFTAVCVFLLPRRAQFGFVVVVLLGKWLLLAGLPYDVVSEPFSPRATGATSTQGPGTFHHFDSVKRFVAAEHRPGSLLDRILGWFGMWQQVLPCAALAVLGGLTTRRLRRQHDQPSETEFRRASARNAAHVAVLGLGLTLLGFLLQWNYDPAGGGLWGTWTVPFSKWLFSPAYVLLAAGTGMLLYSAFFVWIDLLRWSSGRVLRVFGLNAIALYLAAELSFKVLWTRWQMHGPDGSSQSWMSGTQAWLTAWLGQAPGLWMHVVLYLCLWWLFCWWLDRKDWHLKV</sequence>
<dbReference type="AlphaFoldDB" id="A0A518EVP3"/>
<keyword evidence="1" id="KW-0472">Membrane</keyword>
<keyword evidence="1" id="KW-0812">Transmembrane</keyword>
<dbReference type="Pfam" id="PF07786">
    <property type="entry name" value="HGSNAT_cat"/>
    <property type="match status" value="1"/>
</dbReference>
<accession>A0A518EVP3</accession>
<feature type="transmembrane region" description="Helical" evidence="1">
    <location>
        <begin position="86"/>
        <end position="103"/>
    </location>
</feature>
<evidence type="ECO:0000256" key="1">
    <source>
        <dbReference type="SAM" id="Phobius"/>
    </source>
</evidence>
<feature type="domain" description="Heparan-alpha-glucosaminide N-acetyltransferase catalytic" evidence="2">
    <location>
        <begin position="2"/>
        <end position="153"/>
    </location>
</feature>
<evidence type="ECO:0000313" key="4">
    <source>
        <dbReference type="Proteomes" id="UP000320390"/>
    </source>
</evidence>
<evidence type="ECO:0000259" key="2">
    <source>
        <dbReference type="Pfam" id="PF07786"/>
    </source>
</evidence>
<name>A0A518EVP3_9BACT</name>
<feature type="transmembrane region" description="Helical" evidence="1">
    <location>
        <begin position="252"/>
        <end position="271"/>
    </location>
</feature>
<feature type="transmembrane region" description="Helical" evidence="1">
    <location>
        <begin position="115"/>
        <end position="134"/>
    </location>
</feature>
<protein>
    <recommendedName>
        <fullName evidence="2">Heparan-alpha-glucosaminide N-acetyltransferase catalytic domain-containing protein</fullName>
    </recommendedName>
</protein>
<dbReference type="Proteomes" id="UP000320390">
    <property type="component" value="Chromosome"/>
</dbReference>
<feature type="transmembrane region" description="Helical" evidence="1">
    <location>
        <begin position="141"/>
        <end position="159"/>
    </location>
</feature>
<feature type="transmembrane region" description="Helical" evidence="1">
    <location>
        <begin position="205"/>
        <end position="227"/>
    </location>
</feature>
<feature type="transmembrane region" description="Helical" evidence="1">
    <location>
        <begin position="382"/>
        <end position="400"/>
    </location>
</feature>
<dbReference type="PANTHER" id="PTHR31061:SF24">
    <property type="entry name" value="LD22376P"/>
    <property type="match status" value="1"/>
</dbReference>
<dbReference type="OrthoDB" id="9788724at2"/>
<dbReference type="RefSeq" id="WP_145200342.1">
    <property type="nucleotide sequence ID" value="NZ_CP036434.1"/>
</dbReference>
<evidence type="ECO:0000313" key="3">
    <source>
        <dbReference type="EMBL" id="QDV08161.1"/>
    </source>
</evidence>
<dbReference type="EMBL" id="CP036434">
    <property type="protein sequence ID" value="QDV08161.1"/>
    <property type="molecule type" value="Genomic_DNA"/>
</dbReference>
<proteinExistence type="predicted"/>
<feature type="transmembrane region" description="Helical" evidence="1">
    <location>
        <begin position="48"/>
        <end position="65"/>
    </location>
</feature>
<reference evidence="3 4" key="1">
    <citation type="submission" date="2019-02" db="EMBL/GenBank/DDBJ databases">
        <title>Deep-cultivation of Planctomycetes and their phenomic and genomic characterization uncovers novel biology.</title>
        <authorList>
            <person name="Wiegand S."/>
            <person name="Jogler M."/>
            <person name="Boedeker C."/>
            <person name="Pinto D."/>
            <person name="Vollmers J."/>
            <person name="Rivas-Marin E."/>
            <person name="Kohn T."/>
            <person name="Peeters S.H."/>
            <person name="Heuer A."/>
            <person name="Rast P."/>
            <person name="Oberbeckmann S."/>
            <person name="Bunk B."/>
            <person name="Jeske O."/>
            <person name="Meyerdierks A."/>
            <person name="Storesund J.E."/>
            <person name="Kallscheuer N."/>
            <person name="Luecker S."/>
            <person name="Lage O.M."/>
            <person name="Pohl T."/>
            <person name="Merkel B.J."/>
            <person name="Hornburger P."/>
            <person name="Mueller R.-W."/>
            <person name="Bruemmer F."/>
            <person name="Labrenz M."/>
            <person name="Spormann A.M."/>
            <person name="Op den Camp H."/>
            <person name="Overmann J."/>
            <person name="Amann R."/>
            <person name="Jetten M.S.M."/>
            <person name="Mascher T."/>
            <person name="Medema M.H."/>
            <person name="Devos D.P."/>
            <person name="Kaster A.-K."/>
            <person name="Ovreas L."/>
            <person name="Rohde M."/>
            <person name="Galperin M.Y."/>
            <person name="Jogler C."/>
        </authorList>
    </citation>
    <scope>NUCLEOTIDE SEQUENCE [LARGE SCALE GENOMIC DNA]</scope>
    <source>
        <strain evidence="3 4">Poly30</strain>
    </source>
</reference>
<feature type="transmembrane region" description="Helical" evidence="1">
    <location>
        <begin position="291"/>
        <end position="315"/>
    </location>
</feature>
<keyword evidence="4" id="KW-1185">Reference proteome</keyword>
<dbReference type="InterPro" id="IPR012429">
    <property type="entry name" value="HGSNAT_cat"/>
</dbReference>
<keyword evidence="1" id="KW-1133">Transmembrane helix</keyword>
<feature type="transmembrane region" description="Helical" evidence="1">
    <location>
        <begin position="327"/>
        <end position="349"/>
    </location>
</feature>
<dbReference type="PANTHER" id="PTHR31061">
    <property type="entry name" value="LD22376P"/>
    <property type="match status" value="1"/>
</dbReference>
<organism evidence="3 4">
    <name type="scientific">Saltatorellus ferox</name>
    <dbReference type="NCBI Taxonomy" id="2528018"/>
    <lineage>
        <taxon>Bacteria</taxon>
        <taxon>Pseudomonadati</taxon>
        <taxon>Planctomycetota</taxon>
        <taxon>Planctomycetia</taxon>
        <taxon>Planctomycetia incertae sedis</taxon>
        <taxon>Saltatorellus</taxon>
    </lineage>
</organism>